<dbReference type="EMBL" id="FZNN01000020">
    <property type="protein sequence ID" value="SNR74661.1"/>
    <property type="molecule type" value="Genomic_DNA"/>
</dbReference>
<sequence>MDPIYWGAAIASVRVSESTTPHSHDEDETFFIMSGNGRIDVDGENTPVAAGDVIFLPRGSTHTIANENAVEPLVFLTVFWASPEAKGALRRALQAEEAGELADA</sequence>
<evidence type="ECO:0000256" key="1">
    <source>
        <dbReference type="ARBA" id="ARBA00022723"/>
    </source>
</evidence>
<organism evidence="3 4">
    <name type="scientific">Puniceibacterium sediminis</name>
    <dbReference type="NCBI Taxonomy" id="1608407"/>
    <lineage>
        <taxon>Bacteria</taxon>
        <taxon>Pseudomonadati</taxon>
        <taxon>Pseudomonadota</taxon>
        <taxon>Alphaproteobacteria</taxon>
        <taxon>Rhodobacterales</taxon>
        <taxon>Paracoccaceae</taxon>
        <taxon>Puniceibacterium</taxon>
    </lineage>
</organism>
<evidence type="ECO:0000313" key="3">
    <source>
        <dbReference type="EMBL" id="SNR74661.1"/>
    </source>
</evidence>
<dbReference type="InterPro" id="IPR011051">
    <property type="entry name" value="RmlC_Cupin_sf"/>
</dbReference>
<reference evidence="3 4" key="1">
    <citation type="submission" date="2017-06" db="EMBL/GenBank/DDBJ databases">
        <authorList>
            <person name="Kim H.J."/>
            <person name="Triplett B.A."/>
        </authorList>
    </citation>
    <scope>NUCLEOTIDE SEQUENCE [LARGE SCALE GENOMIC DNA]</scope>
    <source>
        <strain evidence="3 4">DSM 29052</strain>
    </source>
</reference>
<keyword evidence="4" id="KW-1185">Reference proteome</keyword>
<dbReference type="InterPro" id="IPR014710">
    <property type="entry name" value="RmlC-like_jellyroll"/>
</dbReference>
<accession>A0A238YVA6</accession>
<keyword evidence="1" id="KW-0479">Metal-binding</keyword>
<dbReference type="AlphaFoldDB" id="A0A238YVA6"/>
<dbReference type="Gene3D" id="2.60.120.10">
    <property type="entry name" value="Jelly Rolls"/>
    <property type="match status" value="1"/>
</dbReference>
<protein>
    <submittedName>
        <fullName evidence="3">Cupin domain-containing protein</fullName>
    </submittedName>
</protein>
<feature type="domain" description="Cupin type-2" evidence="2">
    <location>
        <begin position="13"/>
        <end position="79"/>
    </location>
</feature>
<dbReference type="SUPFAM" id="SSF51182">
    <property type="entry name" value="RmlC-like cupins"/>
    <property type="match status" value="1"/>
</dbReference>
<dbReference type="Proteomes" id="UP000198417">
    <property type="component" value="Unassembled WGS sequence"/>
</dbReference>
<dbReference type="PANTHER" id="PTHR35848:SF6">
    <property type="entry name" value="CUPIN TYPE-2 DOMAIN-CONTAINING PROTEIN"/>
    <property type="match status" value="1"/>
</dbReference>
<gene>
    <name evidence="3" type="ORF">SAMN06265370_12025</name>
</gene>
<dbReference type="Pfam" id="PF07883">
    <property type="entry name" value="Cupin_2"/>
    <property type="match status" value="1"/>
</dbReference>
<dbReference type="PANTHER" id="PTHR35848">
    <property type="entry name" value="OXALATE-BINDING PROTEIN"/>
    <property type="match status" value="1"/>
</dbReference>
<proteinExistence type="predicted"/>
<name>A0A238YVA6_9RHOB</name>
<dbReference type="GO" id="GO:0046872">
    <property type="term" value="F:metal ion binding"/>
    <property type="evidence" value="ECO:0007669"/>
    <property type="project" value="UniProtKB-KW"/>
</dbReference>
<evidence type="ECO:0000313" key="4">
    <source>
        <dbReference type="Proteomes" id="UP000198417"/>
    </source>
</evidence>
<dbReference type="InterPro" id="IPR051610">
    <property type="entry name" value="GPI/OXD"/>
</dbReference>
<evidence type="ECO:0000259" key="2">
    <source>
        <dbReference type="Pfam" id="PF07883"/>
    </source>
</evidence>
<dbReference type="InterPro" id="IPR013096">
    <property type="entry name" value="Cupin_2"/>
</dbReference>